<name>M2TFP7_COCSN</name>
<dbReference type="GeneID" id="19135982"/>
<reference evidence="3" key="2">
    <citation type="journal article" date="2013" name="PLoS Genet.">
        <title>Comparative genome structure, secondary metabolite, and effector coding capacity across Cochliobolus pathogens.</title>
        <authorList>
            <person name="Condon B.J."/>
            <person name="Leng Y."/>
            <person name="Wu D."/>
            <person name="Bushley K.E."/>
            <person name="Ohm R.A."/>
            <person name="Otillar R."/>
            <person name="Martin J."/>
            <person name="Schackwitz W."/>
            <person name="Grimwood J."/>
            <person name="MohdZainudin N."/>
            <person name="Xue C."/>
            <person name="Wang R."/>
            <person name="Manning V.A."/>
            <person name="Dhillon B."/>
            <person name="Tu Z.J."/>
            <person name="Steffenson B.J."/>
            <person name="Salamov A."/>
            <person name="Sun H."/>
            <person name="Lowry S."/>
            <person name="LaButti K."/>
            <person name="Han J."/>
            <person name="Copeland A."/>
            <person name="Lindquist E."/>
            <person name="Barry K."/>
            <person name="Schmutz J."/>
            <person name="Baker S.E."/>
            <person name="Ciuffetti L.M."/>
            <person name="Grigoriev I.V."/>
            <person name="Zhong S."/>
            <person name="Turgeon B.G."/>
        </authorList>
    </citation>
    <scope>NUCLEOTIDE SEQUENCE [LARGE SCALE GENOMIC DNA]</scope>
    <source>
        <strain evidence="3">ND90Pr / ATCC 201652</strain>
    </source>
</reference>
<dbReference type="Proteomes" id="UP000016934">
    <property type="component" value="Unassembled WGS sequence"/>
</dbReference>
<evidence type="ECO:0000256" key="1">
    <source>
        <dbReference type="SAM" id="Phobius"/>
    </source>
</evidence>
<organism evidence="2 3">
    <name type="scientific">Cochliobolus sativus (strain ND90Pr / ATCC 201652)</name>
    <name type="common">Common root rot and spot blotch fungus</name>
    <name type="synonym">Bipolaris sorokiniana</name>
    <dbReference type="NCBI Taxonomy" id="665912"/>
    <lineage>
        <taxon>Eukaryota</taxon>
        <taxon>Fungi</taxon>
        <taxon>Dikarya</taxon>
        <taxon>Ascomycota</taxon>
        <taxon>Pezizomycotina</taxon>
        <taxon>Dothideomycetes</taxon>
        <taxon>Pleosporomycetidae</taxon>
        <taxon>Pleosporales</taxon>
        <taxon>Pleosporineae</taxon>
        <taxon>Pleosporaceae</taxon>
        <taxon>Bipolaris</taxon>
    </lineage>
</organism>
<evidence type="ECO:0000313" key="3">
    <source>
        <dbReference type="Proteomes" id="UP000016934"/>
    </source>
</evidence>
<dbReference type="AlphaFoldDB" id="M2TFP7"/>
<keyword evidence="1" id="KW-0812">Transmembrane</keyword>
<keyword evidence="3" id="KW-1185">Reference proteome</keyword>
<sequence length="269" mass="29140">MYMRKKKAFSLTTALVQGGPGERYHGFQGLVVAIIQIGKLENLVANSSAAIMGPLSFVYAIFWISQAAGRAIEGLVPRVRWPSAVPIGKCVWGEVEKGGYSFLTCLCKDQTCSSWNKVSGSGSAVSCTSYVRTLVTNSKQGESAHVCGTQQTGTVLTGNVAVKISSGEDSLPAARVAKSRFRRVKDAGIGSIRRMECSRFATKGIFCSEPCIHSVDPFFPAATYMYIRAQLLHVNAHAACHHRHILHTHTCTRTSTYPKTCGLYLCALL</sequence>
<protein>
    <submittedName>
        <fullName evidence="2">Uncharacterized protein</fullName>
    </submittedName>
</protein>
<reference evidence="2 3" key="1">
    <citation type="journal article" date="2012" name="PLoS Pathog.">
        <title>Diverse lifestyles and strategies of plant pathogenesis encoded in the genomes of eighteen Dothideomycetes fungi.</title>
        <authorList>
            <person name="Ohm R.A."/>
            <person name="Feau N."/>
            <person name="Henrissat B."/>
            <person name="Schoch C.L."/>
            <person name="Horwitz B.A."/>
            <person name="Barry K.W."/>
            <person name="Condon B.J."/>
            <person name="Copeland A.C."/>
            <person name="Dhillon B."/>
            <person name="Glaser F."/>
            <person name="Hesse C.N."/>
            <person name="Kosti I."/>
            <person name="LaButti K."/>
            <person name="Lindquist E.A."/>
            <person name="Lucas S."/>
            <person name="Salamov A.A."/>
            <person name="Bradshaw R.E."/>
            <person name="Ciuffetti L."/>
            <person name="Hamelin R.C."/>
            <person name="Kema G.H.J."/>
            <person name="Lawrence C."/>
            <person name="Scott J.A."/>
            <person name="Spatafora J.W."/>
            <person name="Turgeon B.G."/>
            <person name="de Wit P.J.G.M."/>
            <person name="Zhong S."/>
            <person name="Goodwin S.B."/>
            <person name="Grigoriev I.V."/>
        </authorList>
    </citation>
    <scope>NUCLEOTIDE SEQUENCE [LARGE SCALE GENOMIC DNA]</scope>
    <source>
        <strain evidence="3">ND90Pr / ATCC 201652</strain>
    </source>
</reference>
<proteinExistence type="predicted"/>
<evidence type="ECO:0000313" key="2">
    <source>
        <dbReference type="EMBL" id="EMD67567.1"/>
    </source>
</evidence>
<dbReference type="OrthoDB" id="10621403at2759"/>
<gene>
    <name evidence="2" type="ORF">COCSADRAFT_290440</name>
</gene>
<keyword evidence="1" id="KW-1133">Transmembrane helix</keyword>
<dbReference type="EMBL" id="KB445639">
    <property type="protein sequence ID" value="EMD67567.1"/>
    <property type="molecule type" value="Genomic_DNA"/>
</dbReference>
<feature type="transmembrane region" description="Helical" evidence="1">
    <location>
        <begin position="43"/>
        <end position="64"/>
    </location>
</feature>
<dbReference type="RefSeq" id="XP_007697193.1">
    <property type="nucleotide sequence ID" value="XM_007699003.1"/>
</dbReference>
<dbReference type="HOGENOM" id="CLU_1034418_0_0_1"/>
<accession>M2TFP7</accession>
<dbReference type="KEGG" id="bsc:COCSADRAFT_290440"/>
<keyword evidence="1" id="KW-0472">Membrane</keyword>